<evidence type="ECO:0000313" key="3">
    <source>
        <dbReference type="EMBL" id="MDS0300167.1"/>
    </source>
</evidence>
<dbReference type="InterPro" id="IPR013373">
    <property type="entry name" value="Flagellin/pilin_N_arc"/>
</dbReference>
<protein>
    <submittedName>
        <fullName evidence="3">Type IV pilin N-terminal domain-containing protein</fullName>
    </submittedName>
</protein>
<dbReference type="PANTHER" id="PTHR38138">
    <property type="entry name" value="VNG6441H"/>
    <property type="match status" value="1"/>
</dbReference>
<reference evidence="3 4" key="1">
    <citation type="submission" date="2022-06" db="EMBL/GenBank/DDBJ databases">
        <title>Halogeometricum sp. a new haloarchaeum isolate from saline soil.</title>
        <authorList>
            <person name="Strakova D."/>
            <person name="Galisteo C."/>
            <person name="Sanchez-Porro C."/>
            <person name="Ventosa A."/>
        </authorList>
    </citation>
    <scope>NUCLEOTIDE SEQUENCE [LARGE SCALE GENOMIC DNA]</scope>
    <source>
        <strain evidence="3 4">S1BR25-6</strain>
    </source>
</reference>
<dbReference type="RefSeq" id="WP_310925060.1">
    <property type="nucleotide sequence ID" value="NZ_JAMQOP010000003.1"/>
</dbReference>
<keyword evidence="1" id="KW-1133">Transmembrane helix</keyword>
<evidence type="ECO:0000313" key="4">
    <source>
        <dbReference type="Proteomes" id="UP001257060"/>
    </source>
</evidence>
<dbReference type="EMBL" id="JAMQOP010000003">
    <property type="protein sequence ID" value="MDS0300167.1"/>
    <property type="molecule type" value="Genomic_DNA"/>
</dbReference>
<dbReference type="Proteomes" id="UP001257060">
    <property type="component" value="Unassembled WGS sequence"/>
</dbReference>
<dbReference type="NCBIfam" id="TIGR02537">
    <property type="entry name" value="arch_flag_Nterm"/>
    <property type="match status" value="1"/>
</dbReference>
<evidence type="ECO:0000259" key="2">
    <source>
        <dbReference type="Pfam" id="PF07790"/>
    </source>
</evidence>
<proteinExistence type="predicted"/>
<name>A0ABU2GH64_9EURY</name>
<comment type="caution">
    <text evidence="3">The sequence shown here is derived from an EMBL/GenBank/DDBJ whole genome shotgun (WGS) entry which is preliminary data.</text>
</comment>
<feature type="domain" description="Archaeal Type IV pilin N-terminal" evidence="2">
    <location>
        <begin position="15"/>
        <end position="87"/>
    </location>
</feature>
<sequence>MKFFKIPERFSADDRAVSPVLGVALLIAMTVILAGVVGYVALGVDADSADAPQTKLAFKQSGTGADNVTVTVVHKGGDKLVAGEVVAKTTGADGGDVGVLTTGDTKKFDNTSPNDVITIVWQDPDSDREVLLAEYVVE</sequence>
<feature type="transmembrane region" description="Helical" evidence="1">
    <location>
        <begin position="20"/>
        <end position="42"/>
    </location>
</feature>
<keyword evidence="1" id="KW-0472">Membrane</keyword>
<gene>
    <name evidence="3" type="ORF">NDI76_15580</name>
</gene>
<dbReference type="PANTHER" id="PTHR38138:SF1">
    <property type="entry name" value="ARCHAEAL TYPE IV PILIN N-TERMINAL DOMAIN-CONTAINING PROTEIN"/>
    <property type="match status" value="1"/>
</dbReference>
<dbReference type="Pfam" id="PF07790">
    <property type="entry name" value="Pilin_N"/>
    <property type="match status" value="1"/>
</dbReference>
<organism evidence="3 4">
    <name type="scientific">Halogeometricum salsisoli</name>
    <dbReference type="NCBI Taxonomy" id="2950536"/>
    <lineage>
        <taxon>Archaea</taxon>
        <taxon>Methanobacteriati</taxon>
        <taxon>Methanobacteriota</taxon>
        <taxon>Stenosarchaea group</taxon>
        <taxon>Halobacteria</taxon>
        <taxon>Halobacteriales</taxon>
        <taxon>Haloferacaceae</taxon>
        <taxon>Halogeometricum</taxon>
    </lineage>
</organism>
<keyword evidence="4" id="KW-1185">Reference proteome</keyword>
<evidence type="ECO:0000256" key="1">
    <source>
        <dbReference type="SAM" id="Phobius"/>
    </source>
</evidence>
<dbReference type="InterPro" id="IPR012859">
    <property type="entry name" value="Pilin_N_archaeal"/>
</dbReference>
<keyword evidence="1" id="KW-0812">Transmembrane</keyword>
<accession>A0ABU2GH64</accession>